<name>A0AAV1QX73_9ROSI</name>
<sequence>MTKIDDDRFGVATSCSTASRPEEWRAGGSQLEEWHGEGATTRSKAWVCEGVMVVRHDARASTSKRVGSGHSGSRGMREGRLVAAWAKLGYVDGEVGALAGDGKAWVRERAGEVGGLGVCGLVRACDLTRGEAVVPREVGQWRLMRGRGVWAIEVVT</sequence>
<organism evidence="2 3">
    <name type="scientific">Dovyalis caffra</name>
    <dbReference type="NCBI Taxonomy" id="77055"/>
    <lineage>
        <taxon>Eukaryota</taxon>
        <taxon>Viridiplantae</taxon>
        <taxon>Streptophyta</taxon>
        <taxon>Embryophyta</taxon>
        <taxon>Tracheophyta</taxon>
        <taxon>Spermatophyta</taxon>
        <taxon>Magnoliopsida</taxon>
        <taxon>eudicotyledons</taxon>
        <taxon>Gunneridae</taxon>
        <taxon>Pentapetalae</taxon>
        <taxon>rosids</taxon>
        <taxon>fabids</taxon>
        <taxon>Malpighiales</taxon>
        <taxon>Salicaceae</taxon>
        <taxon>Flacourtieae</taxon>
        <taxon>Dovyalis</taxon>
    </lineage>
</organism>
<protein>
    <submittedName>
        <fullName evidence="2">Uncharacterized protein</fullName>
    </submittedName>
</protein>
<comment type="caution">
    <text evidence="2">The sequence shown here is derived from an EMBL/GenBank/DDBJ whole genome shotgun (WGS) entry which is preliminary data.</text>
</comment>
<proteinExistence type="predicted"/>
<dbReference type="AlphaFoldDB" id="A0AAV1QX73"/>
<dbReference type="EMBL" id="CAWUPB010000351">
    <property type="protein sequence ID" value="CAK7324591.1"/>
    <property type="molecule type" value="Genomic_DNA"/>
</dbReference>
<keyword evidence="3" id="KW-1185">Reference proteome</keyword>
<evidence type="ECO:0000313" key="3">
    <source>
        <dbReference type="Proteomes" id="UP001314170"/>
    </source>
</evidence>
<reference evidence="2 3" key="1">
    <citation type="submission" date="2024-01" db="EMBL/GenBank/DDBJ databases">
        <authorList>
            <person name="Waweru B."/>
        </authorList>
    </citation>
    <scope>NUCLEOTIDE SEQUENCE [LARGE SCALE GENOMIC DNA]</scope>
</reference>
<accession>A0AAV1QX73</accession>
<feature type="region of interest" description="Disordered" evidence="1">
    <location>
        <begin position="1"/>
        <end position="27"/>
    </location>
</feature>
<evidence type="ECO:0000256" key="1">
    <source>
        <dbReference type="SAM" id="MobiDB-lite"/>
    </source>
</evidence>
<dbReference type="Proteomes" id="UP001314170">
    <property type="component" value="Unassembled WGS sequence"/>
</dbReference>
<evidence type="ECO:0000313" key="2">
    <source>
        <dbReference type="EMBL" id="CAK7324591.1"/>
    </source>
</evidence>
<gene>
    <name evidence="2" type="ORF">DCAF_LOCUS2239</name>
</gene>